<dbReference type="EMBL" id="CP140158">
    <property type="protein sequence ID" value="WQG84151.1"/>
    <property type="molecule type" value="Genomic_DNA"/>
</dbReference>
<evidence type="ECO:0000313" key="2">
    <source>
        <dbReference type="Proteomes" id="UP001324185"/>
    </source>
</evidence>
<gene>
    <name evidence="1" type="ORF">SR900_06645</name>
</gene>
<dbReference type="InterPro" id="IPR015943">
    <property type="entry name" value="WD40/YVTN_repeat-like_dom_sf"/>
</dbReference>
<organism evidence="1 2">
    <name type="scientific">Kangiella aquimarina</name>
    <dbReference type="NCBI Taxonomy" id="261965"/>
    <lineage>
        <taxon>Bacteria</taxon>
        <taxon>Pseudomonadati</taxon>
        <taxon>Pseudomonadota</taxon>
        <taxon>Gammaproteobacteria</taxon>
        <taxon>Kangiellales</taxon>
        <taxon>Kangiellaceae</taxon>
        <taxon>Kangiella</taxon>
    </lineage>
</organism>
<sequence>MEITEDGNVWYVDFMGGYLGRYNPENKKFEEWLLPAGESSRPYGTALDEDGVIWIAQTGPYPNEMVGFDTNKEQFISSTVIKEGGSIRHMYYDPKADSFWFGIDTGYIARGKVIDKDSEKGE</sequence>
<evidence type="ECO:0008006" key="3">
    <source>
        <dbReference type="Google" id="ProtNLM"/>
    </source>
</evidence>
<name>A0ABZ0X0N6_9GAMM</name>
<keyword evidence="2" id="KW-1185">Reference proteome</keyword>
<evidence type="ECO:0000313" key="1">
    <source>
        <dbReference type="EMBL" id="WQG84151.1"/>
    </source>
</evidence>
<dbReference type="RefSeq" id="WP_018624608.1">
    <property type="nucleotide sequence ID" value="NZ_CP140158.1"/>
</dbReference>
<dbReference type="SUPFAM" id="SSF63829">
    <property type="entry name" value="Calcium-dependent phosphotriesterase"/>
    <property type="match status" value="1"/>
</dbReference>
<dbReference type="Proteomes" id="UP001324185">
    <property type="component" value="Chromosome"/>
</dbReference>
<accession>A0ABZ0X0N6</accession>
<proteinExistence type="predicted"/>
<protein>
    <recommendedName>
        <fullName evidence="3">Lyase</fullName>
    </recommendedName>
</protein>
<dbReference type="Gene3D" id="2.130.10.10">
    <property type="entry name" value="YVTN repeat-like/Quinoprotein amine dehydrogenase"/>
    <property type="match status" value="1"/>
</dbReference>
<reference evidence="1 2" key="1">
    <citation type="submission" date="2023-11" db="EMBL/GenBank/DDBJ databases">
        <title>MicrobeMod: A computational toolkit for identifying prokaryotic methylation and restriction-modification with nanopore sequencing.</title>
        <authorList>
            <person name="Crits-Christoph A."/>
            <person name="Kang S.C."/>
            <person name="Lee H."/>
            <person name="Ostrov N."/>
        </authorList>
    </citation>
    <scope>NUCLEOTIDE SEQUENCE [LARGE SCALE GENOMIC DNA]</scope>
    <source>
        <strain evidence="1 2">DSMZ 16071</strain>
    </source>
</reference>